<dbReference type="InterPro" id="IPR000073">
    <property type="entry name" value="AB_hydrolase_1"/>
</dbReference>
<feature type="domain" description="AB hydrolase-1" evidence="2">
    <location>
        <begin position="27"/>
        <end position="116"/>
    </location>
</feature>
<protein>
    <submittedName>
        <fullName evidence="3">Alpha/beta hydrolase</fullName>
    </submittedName>
</protein>
<dbReference type="SUPFAM" id="SSF53474">
    <property type="entry name" value="alpha/beta-Hydrolases"/>
    <property type="match status" value="1"/>
</dbReference>
<dbReference type="AlphaFoldDB" id="A0A8J3VT50"/>
<gene>
    <name evidence="3" type="ORF">Raf01_54480</name>
</gene>
<dbReference type="EMBL" id="BONZ01000051">
    <property type="protein sequence ID" value="GIH17276.1"/>
    <property type="molecule type" value="Genomic_DNA"/>
</dbReference>
<dbReference type="PANTHER" id="PTHR43798">
    <property type="entry name" value="MONOACYLGLYCEROL LIPASE"/>
    <property type="match status" value="1"/>
</dbReference>
<dbReference type="Pfam" id="PF00561">
    <property type="entry name" value="Abhydrolase_1"/>
    <property type="match status" value="1"/>
</dbReference>
<dbReference type="GO" id="GO:0016020">
    <property type="term" value="C:membrane"/>
    <property type="evidence" value="ECO:0007669"/>
    <property type="project" value="TreeGrafter"/>
</dbReference>
<evidence type="ECO:0000259" key="2">
    <source>
        <dbReference type="Pfam" id="PF00561"/>
    </source>
</evidence>
<organism evidence="3 4">
    <name type="scientific">Rugosimonospora africana</name>
    <dbReference type="NCBI Taxonomy" id="556532"/>
    <lineage>
        <taxon>Bacteria</taxon>
        <taxon>Bacillati</taxon>
        <taxon>Actinomycetota</taxon>
        <taxon>Actinomycetes</taxon>
        <taxon>Micromonosporales</taxon>
        <taxon>Micromonosporaceae</taxon>
        <taxon>Rugosimonospora</taxon>
    </lineage>
</organism>
<dbReference type="InterPro" id="IPR029058">
    <property type="entry name" value="AB_hydrolase_fold"/>
</dbReference>
<dbReference type="GO" id="GO:0016787">
    <property type="term" value="F:hydrolase activity"/>
    <property type="evidence" value="ECO:0007669"/>
    <property type="project" value="UniProtKB-KW"/>
</dbReference>
<keyword evidence="1 3" id="KW-0378">Hydrolase</keyword>
<name>A0A8J3VT50_9ACTN</name>
<comment type="caution">
    <text evidence="3">The sequence shown here is derived from an EMBL/GenBank/DDBJ whole genome shotgun (WGS) entry which is preliminary data.</text>
</comment>
<dbReference type="Proteomes" id="UP000642748">
    <property type="component" value="Unassembled WGS sequence"/>
</dbReference>
<dbReference type="Gene3D" id="3.40.50.1820">
    <property type="entry name" value="alpha/beta hydrolase"/>
    <property type="match status" value="1"/>
</dbReference>
<reference evidence="3" key="1">
    <citation type="submission" date="2021-01" db="EMBL/GenBank/DDBJ databases">
        <title>Whole genome shotgun sequence of Rugosimonospora africana NBRC 104875.</title>
        <authorList>
            <person name="Komaki H."/>
            <person name="Tamura T."/>
        </authorList>
    </citation>
    <scope>NUCLEOTIDE SEQUENCE</scope>
    <source>
        <strain evidence="3">NBRC 104875</strain>
    </source>
</reference>
<dbReference type="RefSeq" id="WP_203920837.1">
    <property type="nucleotide sequence ID" value="NZ_BONZ01000051.1"/>
</dbReference>
<dbReference type="PANTHER" id="PTHR43798:SF31">
    <property type="entry name" value="AB HYDROLASE SUPERFAMILY PROTEIN YCLE"/>
    <property type="match status" value="1"/>
</dbReference>
<keyword evidence="4" id="KW-1185">Reference proteome</keyword>
<proteinExistence type="predicted"/>
<evidence type="ECO:0000256" key="1">
    <source>
        <dbReference type="ARBA" id="ARBA00022801"/>
    </source>
</evidence>
<sequence length="255" mass="26674">MPDLAVSFFPGRDGVNLAYREVGEGRPLVLLHGLLSDGTLWLRHGQAETIATHGYRVILPDFRGHGRSAKPHDPAAYPLDVLADDGLALVEHLGLDDYDLGGYSLGARIAVRMLVRGATPGRAVVAGQGMRELLGTGGGASARLRPILNGWGTFEPGSPEERTEQWLRSAGEDPVALLHVMDSMVATPAEPIGGIQVPTLVVVGADDERAATADELVATLPHGVRATVPGDHVAAVGTPELTAAIVDFLISGGNL</sequence>
<evidence type="ECO:0000313" key="4">
    <source>
        <dbReference type="Proteomes" id="UP000642748"/>
    </source>
</evidence>
<evidence type="ECO:0000313" key="3">
    <source>
        <dbReference type="EMBL" id="GIH17276.1"/>
    </source>
</evidence>
<accession>A0A8J3VT50</accession>
<dbReference type="InterPro" id="IPR050266">
    <property type="entry name" value="AB_hydrolase_sf"/>
</dbReference>